<organism evidence="3 4">
    <name type="scientific">Alkalihalophilus lindianensis</name>
    <dbReference type="NCBI Taxonomy" id="1630542"/>
    <lineage>
        <taxon>Bacteria</taxon>
        <taxon>Bacillati</taxon>
        <taxon>Bacillota</taxon>
        <taxon>Bacilli</taxon>
        <taxon>Bacillales</taxon>
        <taxon>Bacillaceae</taxon>
        <taxon>Alkalihalophilus</taxon>
    </lineage>
</organism>
<feature type="domain" description="Response regulatory" evidence="2">
    <location>
        <begin position="27"/>
        <end position="86"/>
    </location>
</feature>
<dbReference type="InterPro" id="IPR011006">
    <property type="entry name" value="CheY-like_superfamily"/>
</dbReference>
<sequence length="86" mass="10291">LGLHLDFMDLVNLKKIHRRKGASTMYTLMLIEDDTQLSELIQDYMERYGYTVHQPENFTNIIEEFTRIQPDLVLLDLNLPYYDGYF</sequence>
<dbReference type="PROSITE" id="PS50110">
    <property type="entry name" value="RESPONSE_REGULATORY"/>
    <property type="match status" value="1"/>
</dbReference>
<proteinExistence type="predicted"/>
<keyword evidence="4" id="KW-1185">Reference proteome</keyword>
<dbReference type="RefSeq" id="WP_317124263.1">
    <property type="nucleotide sequence ID" value="NZ_JAWJBA010000555.1"/>
</dbReference>
<dbReference type="Gene3D" id="3.40.50.2300">
    <property type="match status" value="1"/>
</dbReference>
<accession>A0ABU3XHK4</accession>
<protein>
    <submittedName>
        <fullName evidence="3">Response regulator</fullName>
    </submittedName>
</protein>
<feature type="non-terminal residue" evidence="3">
    <location>
        <position position="86"/>
    </location>
</feature>
<dbReference type="Pfam" id="PF00072">
    <property type="entry name" value="Response_reg"/>
    <property type="match status" value="1"/>
</dbReference>
<dbReference type="Proteomes" id="UP001287282">
    <property type="component" value="Unassembled WGS sequence"/>
</dbReference>
<feature type="modified residue" description="4-aspartylphosphate" evidence="1">
    <location>
        <position position="76"/>
    </location>
</feature>
<dbReference type="SUPFAM" id="SSF52172">
    <property type="entry name" value="CheY-like"/>
    <property type="match status" value="1"/>
</dbReference>
<evidence type="ECO:0000313" key="3">
    <source>
        <dbReference type="EMBL" id="MDV2687298.1"/>
    </source>
</evidence>
<comment type="caution">
    <text evidence="3">The sequence shown here is derived from an EMBL/GenBank/DDBJ whole genome shotgun (WGS) entry which is preliminary data.</text>
</comment>
<dbReference type="InterPro" id="IPR001789">
    <property type="entry name" value="Sig_transdc_resp-reg_receiver"/>
</dbReference>
<gene>
    <name evidence="3" type="ORF">RYX56_23405</name>
</gene>
<keyword evidence="1" id="KW-0597">Phosphoprotein</keyword>
<name>A0ABU3XHK4_9BACI</name>
<evidence type="ECO:0000259" key="2">
    <source>
        <dbReference type="PROSITE" id="PS50110"/>
    </source>
</evidence>
<reference evidence="3 4" key="1">
    <citation type="submission" date="2023-10" db="EMBL/GenBank/DDBJ databases">
        <title>Screening of Alkalihalobacillus lindianensis BZ-TG-R113 and Its Alleviation of Salt Stress on Rapeseed Growth.</title>
        <authorList>
            <person name="Zhao B."/>
            <person name="Guo T."/>
        </authorList>
    </citation>
    <scope>NUCLEOTIDE SEQUENCE [LARGE SCALE GENOMIC DNA]</scope>
    <source>
        <strain evidence="3 4">BZ-TG-R113</strain>
    </source>
</reference>
<dbReference type="EMBL" id="JAWJBA010000555">
    <property type="protein sequence ID" value="MDV2687298.1"/>
    <property type="molecule type" value="Genomic_DNA"/>
</dbReference>
<evidence type="ECO:0000256" key="1">
    <source>
        <dbReference type="PROSITE-ProRule" id="PRU00169"/>
    </source>
</evidence>
<feature type="non-terminal residue" evidence="3">
    <location>
        <position position="1"/>
    </location>
</feature>
<evidence type="ECO:0000313" key="4">
    <source>
        <dbReference type="Proteomes" id="UP001287282"/>
    </source>
</evidence>